<evidence type="ECO:0000313" key="12">
    <source>
        <dbReference type="Proteomes" id="UP001195660"/>
    </source>
</evidence>
<gene>
    <name evidence="11" type="ORF">GM173_01845</name>
</gene>
<comment type="caution">
    <text evidence="11">The sequence shown here is derived from an EMBL/GenBank/DDBJ whole genome shotgun (WGS) entry which is preliminary data.</text>
</comment>
<dbReference type="EMBL" id="WOFE01000001">
    <property type="protein sequence ID" value="MBM5570313.1"/>
    <property type="molecule type" value="Genomic_DNA"/>
</dbReference>
<dbReference type="InterPro" id="IPR004089">
    <property type="entry name" value="MCPsignal_dom"/>
</dbReference>
<evidence type="ECO:0000313" key="11">
    <source>
        <dbReference type="EMBL" id="MBM5570313.1"/>
    </source>
</evidence>
<dbReference type="Pfam" id="PF00672">
    <property type="entry name" value="HAMP"/>
    <property type="match status" value="1"/>
</dbReference>
<reference evidence="11 12" key="1">
    <citation type="submission" date="2019-11" db="EMBL/GenBank/DDBJ databases">
        <title>Novel Deefgea species.</title>
        <authorList>
            <person name="Han J.-H."/>
        </authorList>
    </citation>
    <scope>NUCLEOTIDE SEQUENCE [LARGE SCALE GENOMIC DNA]</scope>
    <source>
        <strain evidence="11 12">LMG 24817</strain>
    </source>
</reference>
<dbReference type="CDD" id="cd11386">
    <property type="entry name" value="MCP_signal"/>
    <property type="match status" value="1"/>
</dbReference>
<keyword evidence="3 8" id="KW-1133">Transmembrane helix</keyword>
<dbReference type="Pfam" id="PF12729">
    <property type="entry name" value="4HB_MCP_1"/>
    <property type="match status" value="1"/>
</dbReference>
<evidence type="ECO:0000256" key="8">
    <source>
        <dbReference type="SAM" id="Phobius"/>
    </source>
</evidence>
<keyword evidence="4 8" id="KW-0472">Membrane</keyword>
<keyword evidence="2 8" id="KW-0812">Transmembrane</keyword>
<evidence type="ECO:0000256" key="3">
    <source>
        <dbReference type="ARBA" id="ARBA00022989"/>
    </source>
</evidence>
<evidence type="ECO:0000259" key="9">
    <source>
        <dbReference type="PROSITE" id="PS50111"/>
    </source>
</evidence>
<feature type="domain" description="Methyl-accepting transducer" evidence="9">
    <location>
        <begin position="271"/>
        <end position="507"/>
    </location>
</feature>
<dbReference type="PANTHER" id="PTHR32089">
    <property type="entry name" value="METHYL-ACCEPTING CHEMOTAXIS PROTEIN MCPB"/>
    <property type="match status" value="1"/>
</dbReference>
<protein>
    <submittedName>
        <fullName evidence="11">HAMP domain-containing protein</fullName>
    </submittedName>
</protein>
<evidence type="ECO:0000256" key="2">
    <source>
        <dbReference type="ARBA" id="ARBA00022692"/>
    </source>
</evidence>
<feature type="domain" description="HAMP" evidence="10">
    <location>
        <begin position="213"/>
        <end position="266"/>
    </location>
</feature>
<dbReference type="SMART" id="SM00283">
    <property type="entry name" value="MA"/>
    <property type="match status" value="1"/>
</dbReference>
<keyword evidence="12" id="KW-1185">Reference proteome</keyword>
<comment type="similarity">
    <text evidence="6">Belongs to the methyl-accepting chemotaxis (MCP) protein family.</text>
</comment>
<proteinExistence type="inferred from homology"/>
<dbReference type="CDD" id="cd19411">
    <property type="entry name" value="MCP2201-like_sensor"/>
    <property type="match status" value="1"/>
</dbReference>
<dbReference type="SUPFAM" id="SSF58104">
    <property type="entry name" value="Methyl-accepting chemotaxis protein (MCP) signaling domain"/>
    <property type="match status" value="1"/>
</dbReference>
<dbReference type="PROSITE" id="PS50885">
    <property type="entry name" value="HAMP"/>
    <property type="match status" value="1"/>
</dbReference>
<name>A0ABS2C829_9NEIS</name>
<evidence type="ECO:0000256" key="6">
    <source>
        <dbReference type="ARBA" id="ARBA00029447"/>
    </source>
</evidence>
<comment type="subcellular location">
    <subcellularLocation>
        <location evidence="1">Membrane</location>
        <topology evidence="1">Multi-pass membrane protein</topology>
    </subcellularLocation>
</comment>
<feature type="transmembrane region" description="Helical" evidence="8">
    <location>
        <begin position="190"/>
        <end position="212"/>
    </location>
</feature>
<dbReference type="InterPro" id="IPR003660">
    <property type="entry name" value="HAMP_dom"/>
</dbReference>
<dbReference type="PROSITE" id="PS50111">
    <property type="entry name" value="CHEMOTAXIS_TRANSDUC_2"/>
    <property type="match status" value="1"/>
</dbReference>
<dbReference type="InterPro" id="IPR024478">
    <property type="entry name" value="HlyB_4HB_MCP"/>
</dbReference>
<accession>A0ABS2C829</accession>
<dbReference type="InterPro" id="IPR047347">
    <property type="entry name" value="YvaQ-like_sensor"/>
</dbReference>
<dbReference type="CDD" id="cd06225">
    <property type="entry name" value="HAMP"/>
    <property type="match status" value="1"/>
</dbReference>
<evidence type="ECO:0000259" key="10">
    <source>
        <dbReference type="PROSITE" id="PS50885"/>
    </source>
</evidence>
<feature type="transmembrane region" description="Helical" evidence="8">
    <location>
        <begin position="12"/>
        <end position="33"/>
    </location>
</feature>
<evidence type="ECO:0000256" key="1">
    <source>
        <dbReference type="ARBA" id="ARBA00004141"/>
    </source>
</evidence>
<evidence type="ECO:0000256" key="7">
    <source>
        <dbReference type="PROSITE-ProRule" id="PRU00284"/>
    </source>
</evidence>
<organism evidence="11 12">
    <name type="scientific">Deefgea chitinilytica</name>
    <dbReference type="NCBI Taxonomy" id="570276"/>
    <lineage>
        <taxon>Bacteria</taxon>
        <taxon>Pseudomonadati</taxon>
        <taxon>Pseudomonadota</taxon>
        <taxon>Betaproteobacteria</taxon>
        <taxon>Neisseriales</taxon>
        <taxon>Chitinibacteraceae</taxon>
        <taxon>Deefgea</taxon>
    </lineage>
</organism>
<dbReference type="SMART" id="SM00304">
    <property type="entry name" value="HAMP"/>
    <property type="match status" value="1"/>
</dbReference>
<dbReference type="Proteomes" id="UP001195660">
    <property type="component" value="Unassembled WGS sequence"/>
</dbReference>
<evidence type="ECO:0000256" key="5">
    <source>
        <dbReference type="ARBA" id="ARBA00023224"/>
    </source>
</evidence>
<evidence type="ECO:0000256" key="4">
    <source>
        <dbReference type="ARBA" id="ARBA00023136"/>
    </source>
</evidence>
<dbReference type="PANTHER" id="PTHR32089:SF119">
    <property type="entry name" value="METHYL-ACCEPTING CHEMOTAXIS PROTEIN CTPL"/>
    <property type="match status" value="1"/>
</dbReference>
<dbReference type="Gene3D" id="1.10.287.950">
    <property type="entry name" value="Methyl-accepting chemotaxis protein"/>
    <property type="match status" value="1"/>
</dbReference>
<dbReference type="Pfam" id="PF00015">
    <property type="entry name" value="MCPsignal"/>
    <property type="match status" value="1"/>
</dbReference>
<sequence>MIRSHAVTISQRLIAMIAVTLMALLFLAGLGSYKLKQDVDQFESLDTNIIPTLVLMSELDAAIRENRIAMFAHILAPNDQQKAEVAEQITLRNQQIEQLFKKYQGFLLNEQERLLFDKLQASYGQYQAVFLQVIQRSTALDATSAFALANGQGAALNRRLAADLQAVVKFNQQHASASVVTARQGSSQSITLFVSLAIVATMLVLGLGLWILRAIRGPLRQTVRAVSHVESSLDFTFRVPAAGKDEIGELVTAFNRLLDTVQQSFASISRNISEMTRSAHQMVDASGDLSRTAGHSSEAAEHMAATVEQVTVSISHVAERARDADHNATSSGQLAVEGEKVIRATVDEINGISSTVNDAALEIGALREQSQQIQIVLGVIKDIADQTNLLALNAAIEAARAGEQGRGFAVVADEVRKLAERTSNSTQEITQTVNQISDCADRAVSRMNQVVNSVSQGVNYARDAGDSILRIRGASEVVVGYVSDISIAIGEQSTASTAIAQQVEQIAKMAGDTSGAARLAATSADQLCALADSVQQTLDRYRI</sequence>
<keyword evidence="5 7" id="KW-0807">Transducer</keyword>